<sequence>MLFFFTSRLISSIAAFLYPGYASYKTLSQRPASEEELERWLMYWSVLGCIVGVEYVAEWAISWIPLYYTTKTIFLLYLALPQTRGSSYLYINHLQPFFHNHESQIDATLASLKARLYAFVQEKFRTLWDQVALGGLVPHAQPVQAAQPEATGPAALVSTLWTSFGPGILASGAALLNKSNEQAPRAGGSAFRTPGPTPAPSQFRSEPDPLERKRQLEAELAQLSREMDPSGLPIPRASGTTSNSGRYEEVESDGEGYDVGDDYQAAAAVPSIDRQGGQQRGSWFGWGSGASKPGYERVKTD</sequence>
<reference evidence="1 2" key="1">
    <citation type="journal article" date="2019" name="Nat. Ecol. Evol.">
        <title>Megaphylogeny resolves global patterns of mushroom evolution.</title>
        <authorList>
            <person name="Varga T."/>
            <person name="Krizsan K."/>
            <person name="Foldi C."/>
            <person name="Dima B."/>
            <person name="Sanchez-Garcia M."/>
            <person name="Sanchez-Ramirez S."/>
            <person name="Szollosi G.J."/>
            <person name="Szarkandi J.G."/>
            <person name="Papp V."/>
            <person name="Albert L."/>
            <person name="Andreopoulos W."/>
            <person name="Angelini C."/>
            <person name="Antonin V."/>
            <person name="Barry K.W."/>
            <person name="Bougher N.L."/>
            <person name="Buchanan P."/>
            <person name="Buyck B."/>
            <person name="Bense V."/>
            <person name="Catcheside P."/>
            <person name="Chovatia M."/>
            <person name="Cooper J."/>
            <person name="Damon W."/>
            <person name="Desjardin D."/>
            <person name="Finy P."/>
            <person name="Geml J."/>
            <person name="Haridas S."/>
            <person name="Hughes K."/>
            <person name="Justo A."/>
            <person name="Karasinski D."/>
            <person name="Kautmanova I."/>
            <person name="Kiss B."/>
            <person name="Kocsube S."/>
            <person name="Kotiranta H."/>
            <person name="LaButti K.M."/>
            <person name="Lechner B.E."/>
            <person name="Liimatainen K."/>
            <person name="Lipzen A."/>
            <person name="Lukacs Z."/>
            <person name="Mihaltcheva S."/>
            <person name="Morgado L.N."/>
            <person name="Niskanen T."/>
            <person name="Noordeloos M.E."/>
            <person name="Ohm R.A."/>
            <person name="Ortiz-Santana B."/>
            <person name="Ovrebo C."/>
            <person name="Racz N."/>
            <person name="Riley R."/>
            <person name="Savchenko A."/>
            <person name="Shiryaev A."/>
            <person name="Soop K."/>
            <person name="Spirin V."/>
            <person name="Szebenyi C."/>
            <person name="Tomsovsky M."/>
            <person name="Tulloss R.E."/>
            <person name="Uehling J."/>
            <person name="Grigoriev I.V."/>
            <person name="Vagvolgyi C."/>
            <person name="Papp T."/>
            <person name="Martin F.M."/>
            <person name="Miettinen O."/>
            <person name="Hibbett D.S."/>
            <person name="Nagy L.G."/>
        </authorList>
    </citation>
    <scope>NUCLEOTIDE SEQUENCE [LARGE SCALE GENOMIC DNA]</scope>
    <source>
        <strain evidence="1 2">NL-1719</strain>
    </source>
</reference>
<keyword evidence="2" id="KW-1185">Reference proteome</keyword>
<accession>A0ACD3APL2</accession>
<name>A0ACD3APL2_9AGAR</name>
<dbReference type="Proteomes" id="UP000308600">
    <property type="component" value="Unassembled WGS sequence"/>
</dbReference>
<organism evidence="1 2">
    <name type="scientific">Pluteus cervinus</name>
    <dbReference type="NCBI Taxonomy" id="181527"/>
    <lineage>
        <taxon>Eukaryota</taxon>
        <taxon>Fungi</taxon>
        <taxon>Dikarya</taxon>
        <taxon>Basidiomycota</taxon>
        <taxon>Agaricomycotina</taxon>
        <taxon>Agaricomycetes</taxon>
        <taxon>Agaricomycetidae</taxon>
        <taxon>Agaricales</taxon>
        <taxon>Pluteineae</taxon>
        <taxon>Pluteaceae</taxon>
        <taxon>Pluteus</taxon>
    </lineage>
</organism>
<proteinExistence type="predicted"/>
<dbReference type="EMBL" id="ML208371">
    <property type="protein sequence ID" value="TFK67650.1"/>
    <property type="molecule type" value="Genomic_DNA"/>
</dbReference>
<evidence type="ECO:0000313" key="2">
    <source>
        <dbReference type="Proteomes" id="UP000308600"/>
    </source>
</evidence>
<protein>
    <submittedName>
        <fullName evidence="1">Uncharacterized protein</fullName>
    </submittedName>
</protein>
<gene>
    <name evidence="1" type="ORF">BDN72DRAFT_89802</name>
</gene>
<evidence type="ECO:0000313" key="1">
    <source>
        <dbReference type="EMBL" id="TFK67650.1"/>
    </source>
</evidence>